<dbReference type="PANTHER" id="PTHR13887">
    <property type="entry name" value="GLUTATHIONE S-TRANSFERASE KAPPA"/>
    <property type="match status" value="1"/>
</dbReference>
<reference evidence="2" key="3">
    <citation type="submission" date="2014-01" db="EMBL/GenBank/DDBJ databases">
        <title>Evolution of pathogenesis and genome organization in the Tremellales.</title>
        <authorList>
            <person name="Cuomo C."/>
            <person name="Litvintseva A."/>
            <person name="Heitman J."/>
            <person name="Chen Y."/>
            <person name="Sun S."/>
            <person name="Springer D."/>
            <person name="Dromer F."/>
            <person name="Young S."/>
            <person name="Zeng Q."/>
            <person name="Chapman S."/>
            <person name="Gujja S."/>
            <person name="Saif S."/>
            <person name="Birren B."/>
        </authorList>
    </citation>
    <scope>NUCLEOTIDE SEQUENCE</scope>
    <source>
        <strain evidence="2">CBS 10118</strain>
    </source>
</reference>
<organism evidence="2">
    <name type="scientific">Kwoniella bestiolae CBS 10118</name>
    <dbReference type="NCBI Taxonomy" id="1296100"/>
    <lineage>
        <taxon>Eukaryota</taxon>
        <taxon>Fungi</taxon>
        <taxon>Dikarya</taxon>
        <taxon>Basidiomycota</taxon>
        <taxon>Agaricomycotina</taxon>
        <taxon>Tremellomycetes</taxon>
        <taxon>Tremellales</taxon>
        <taxon>Cryptococcaceae</taxon>
        <taxon>Kwoniella</taxon>
    </lineage>
</organism>
<dbReference type="STRING" id="1296100.A0A1B9FTP0"/>
<dbReference type="Gene3D" id="3.40.30.10">
    <property type="entry name" value="Glutaredoxin"/>
    <property type="match status" value="1"/>
</dbReference>
<keyword evidence="4" id="KW-1185">Reference proteome</keyword>
<dbReference type="KEGG" id="kbi:30212188"/>
<dbReference type="VEuPathDB" id="FungiDB:I302_07789"/>
<dbReference type="Pfam" id="PF01323">
    <property type="entry name" value="DSBA"/>
    <property type="match status" value="1"/>
</dbReference>
<dbReference type="Proteomes" id="UP000092730">
    <property type="component" value="Chromosome 8"/>
</dbReference>
<dbReference type="EMBL" id="KI894025">
    <property type="protein sequence ID" value="OCF22147.1"/>
    <property type="molecule type" value="Genomic_DNA"/>
</dbReference>
<accession>A0A1B9FTP0</accession>
<dbReference type="PANTHER" id="PTHR13887:SF41">
    <property type="entry name" value="THIOREDOXIN SUPERFAMILY PROTEIN"/>
    <property type="match status" value="1"/>
</dbReference>
<dbReference type="EMBL" id="CP144548">
    <property type="protein sequence ID" value="WVW86602.1"/>
    <property type="molecule type" value="Genomic_DNA"/>
</dbReference>
<dbReference type="GO" id="GO:0016491">
    <property type="term" value="F:oxidoreductase activity"/>
    <property type="evidence" value="ECO:0007669"/>
    <property type="project" value="InterPro"/>
</dbReference>
<gene>
    <name evidence="2" type="ORF">I302_07789</name>
    <name evidence="3" type="ORF">I302_108653</name>
</gene>
<reference evidence="2" key="1">
    <citation type="submission" date="2013-07" db="EMBL/GenBank/DDBJ databases">
        <title>The Genome Sequence of Cryptococcus bestiolae CBS10118.</title>
        <authorList>
            <consortium name="The Broad Institute Genome Sequencing Platform"/>
            <person name="Cuomo C."/>
            <person name="Litvintseva A."/>
            <person name="Chen Y."/>
            <person name="Heitman J."/>
            <person name="Sun S."/>
            <person name="Springer D."/>
            <person name="Dromer F."/>
            <person name="Young S.K."/>
            <person name="Zeng Q."/>
            <person name="Gargeya S."/>
            <person name="Fitzgerald M."/>
            <person name="Abouelleil A."/>
            <person name="Alvarado L."/>
            <person name="Berlin A.M."/>
            <person name="Chapman S.B."/>
            <person name="Dewar J."/>
            <person name="Goldberg J."/>
            <person name="Griggs A."/>
            <person name="Gujja S."/>
            <person name="Hansen M."/>
            <person name="Howarth C."/>
            <person name="Imamovic A."/>
            <person name="Larimer J."/>
            <person name="McCowan C."/>
            <person name="Murphy C."/>
            <person name="Pearson M."/>
            <person name="Priest M."/>
            <person name="Roberts A."/>
            <person name="Saif S."/>
            <person name="Shea T."/>
            <person name="Sykes S."/>
            <person name="Wortman J."/>
            <person name="Nusbaum C."/>
            <person name="Birren B."/>
        </authorList>
    </citation>
    <scope>NUCLEOTIDE SEQUENCE [LARGE SCALE GENOMIC DNA]</scope>
    <source>
        <strain evidence="2">CBS 10118</strain>
    </source>
</reference>
<evidence type="ECO:0000313" key="4">
    <source>
        <dbReference type="Proteomes" id="UP000092730"/>
    </source>
</evidence>
<feature type="domain" description="DSBA-like thioredoxin" evidence="1">
    <location>
        <begin position="6"/>
        <end position="210"/>
    </location>
</feature>
<evidence type="ECO:0000313" key="2">
    <source>
        <dbReference type="EMBL" id="OCF22147.1"/>
    </source>
</evidence>
<name>A0A1B9FTP0_9TREE</name>
<proteinExistence type="predicted"/>
<dbReference type="AlphaFoldDB" id="A0A1B9FTP0"/>
<dbReference type="GeneID" id="30212188"/>
<dbReference type="SUPFAM" id="SSF52833">
    <property type="entry name" value="Thioredoxin-like"/>
    <property type="match status" value="1"/>
</dbReference>
<dbReference type="InterPro" id="IPR001853">
    <property type="entry name" value="DSBA-like_thioredoxin_dom"/>
</dbReference>
<dbReference type="InterPro" id="IPR036249">
    <property type="entry name" value="Thioredoxin-like_sf"/>
</dbReference>
<protein>
    <recommendedName>
        <fullName evidence="1">DSBA-like thioredoxin domain-containing protein</fullName>
    </recommendedName>
</protein>
<reference evidence="3" key="2">
    <citation type="submission" date="2013-07" db="EMBL/GenBank/DDBJ databases">
        <authorList>
            <consortium name="The Broad Institute Genome Sequencing Platform"/>
            <person name="Cuomo C."/>
            <person name="Litvintseva A."/>
            <person name="Chen Y."/>
            <person name="Heitman J."/>
            <person name="Sun S."/>
            <person name="Springer D."/>
            <person name="Dromer F."/>
            <person name="Young S.K."/>
            <person name="Zeng Q."/>
            <person name="Gargeya S."/>
            <person name="Fitzgerald M."/>
            <person name="Abouelleil A."/>
            <person name="Alvarado L."/>
            <person name="Berlin A.M."/>
            <person name="Chapman S.B."/>
            <person name="Dewar J."/>
            <person name="Goldberg J."/>
            <person name="Griggs A."/>
            <person name="Gujja S."/>
            <person name="Hansen M."/>
            <person name="Howarth C."/>
            <person name="Imamovic A."/>
            <person name="Larimer J."/>
            <person name="McCowan C."/>
            <person name="Murphy C."/>
            <person name="Pearson M."/>
            <person name="Priest M."/>
            <person name="Roberts A."/>
            <person name="Saif S."/>
            <person name="Shea T."/>
            <person name="Sykes S."/>
            <person name="Wortman J."/>
            <person name="Nusbaum C."/>
            <person name="Birren B."/>
        </authorList>
    </citation>
    <scope>NUCLEOTIDE SEQUENCE</scope>
    <source>
        <strain evidence="3">CBS 10118</strain>
    </source>
</reference>
<reference evidence="3" key="4">
    <citation type="submission" date="2024-02" db="EMBL/GenBank/DDBJ databases">
        <title>Comparative genomics of Cryptococcus and Kwoniella reveals pathogenesis evolution and contrasting modes of karyotype evolution via chromosome fusion or intercentromeric recombination.</title>
        <authorList>
            <person name="Coelho M.A."/>
            <person name="David-Palma M."/>
            <person name="Shea T."/>
            <person name="Bowers K."/>
            <person name="McGinley-Smith S."/>
            <person name="Mohammad A.W."/>
            <person name="Gnirke A."/>
            <person name="Yurkov A.M."/>
            <person name="Nowrousian M."/>
            <person name="Sun S."/>
            <person name="Cuomo C.A."/>
            <person name="Heitman J."/>
        </authorList>
    </citation>
    <scope>NUCLEOTIDE SEQUENCE</scope>
    <source>
        <strain evidence="3">CBS 10118</strain>
    </source>
</reference>
<evidence type="ECO:0000259" key="1">
    <source>
        <dbReference type="Pfam" id="PF01323"/>
    </source>
</evidence>
<dbReference type="CDD" id="cd03024">
    <property type="entry name" value="DsbA_FrnE"/>
    <property type="match status" value="1"/>
</dbReference>
<evidence type="ECO:0000313" key="3">
    <source>
        <dbReference type="EMBL" id="WVW86602.1"/>
    </source>
</evidence>
<dbReference type="OrthoDB" id="1930760at2759"/>
<dbReference type="RefSeq" id="XP_019043217.1">
    <property type="nucleotide sequence ID" value="XM_019194381.1"/>
</dbReference>
<sequence>MSVKNIDITSDVQCPFCLIGVKQILNAVEKYKKDHPQSSEYQIRLLPYQLDPCLTEEPGNRVEYYYKKFGEVRAKQIMSSMGSRLESLGFKSDYGGTVASTHYCHRLQTYALLNHPSKQLPLAMDIFEGFHGYKKNPCDKEWLASLAAKHGIFESESKALEWLDGNECDAEVKQSYVIAKKLGVTGVPFFVFQGQYAASGAMGEDEFYKLLAEIDKRENTPKQDTPAILAEGEVCGREGGSCGNDMVAASS</sequence>